<name>A0A0K1EH31_CHOCO</name>
<dbReference type="InterPro" id="IPR002933">
    <property type="entry name" value="Peptidase_M20"/>
</dbReference>
<dbReference type="PATRIC" id="fig|52.7.peg.4743"/>
<dbReference type="SUPFAM" id="SSF53187">
    <property type="entry name" value="Zn-dependent exopeptidases"/>
    <property type="match status" value="1"/>
</dbReference>
<comment type="function">
    <text evidence="4">Catalyzes the deacetylation of N-acetyl-L-citrulline to produce L-citrulline. This is a step in an alternative arginine biosynthesis pathway.</text>
</comment>
<dbReference type="STRING" id="52.CMC5_043070"/>
<dbReference type="Pfam" id="PF01546">
    <property type="entry name" value="Peptidase_M20"/>
    <property type="match status" value="1"/>
</dbReference>
<keyword evidence="1 4" id="KW-0479">Metal-binding</keyword>
<dbReference type="OrthoDB" id="5486471at2"/>
<dbReference type="NCBIfam" id="NF006439">
    <property type="entry name" value="PRK08737.1"/>
    <property type="match status" value="1"/>
</dbReference>
<dbReference type="Gene3D" id="3.30.70.360">
    <property type="match status" value="1"/>
</dbReference>
<feature type="binding site" evidence="4">
    <location>
        <position position="161"/>
    </location>
    <ligand>
        <name>Co(2+)</name>
        <dbReference type="ChEBI" id="CHEBI:48828"/>
    </ligand>
</feature>
<dbReference type="InterPro" id="IPR011650">
    <property type="entry name" value="Peptidase_M20_dimer"/>
</dbReference>
<evidence type="ECO:0000256" key="3">
    <source>
        <dbReference type="ARBA" id="ARBA00023285"/>
    </source>
</evidence>
<proteinExistence type="inferred from homology"/>
<organism evidence="6 7">
    <name type="scientific">Chondromyces crocatus</name>
    <dbReference type="NCBI Taxonomy" id="52"/>
    <lineage>
        <taxon>Bacteria</taxon>
        <taxon>Pseudomonadati</taxon>
        <taxon>Myxococcota</taxon>
        <taxon>Polyangia</taxon>
        <taxon>Polyangiales</taxon>
        <taxon>Polyangiaceae</taxon>
        <taxon>Chondromyces</taxon>
    </lineage>
</organism>
<feature type="binding site" evidence="4">
    <location>
        <position position="110"/>
    </location>
    <ligand>
        <name>Co(2+)</name>
        <dbReference type="ChEBI" id="CHEBI:48828"/>
    </ligand>
</feature>
<accession>A0A0K1EH31</accession>
<dbReference type="AlphaFoldDB" id="A0A0K1EH31"/>
<keyword evidence="4" id="KW-0028">Amino-acid biosynthesis</keyword>
<dbReference type="GO" id="GO:0008777">
    <property type="term" value="F:acetylornithine deacetylase activity"/>
    <property type="evidence" value="ECO:0007669"/>
    <property type="project" value="TreeGrafter"/>
</dbReference>
<feature type="active site" description="Proton donor/acceptor" evidence="4">
    <location>
        <position position="137"/>
    </location>
</feature>
<reference evidence="6 7" key="1">
    <citation type="submission" date="2015-07" db="EMBL/GenBank/DDBJ databases">
        <title>Genome analysis of myxobacterium Chondromyces crocatus Cm c5 reveals a high potential for natural compound synthesis and the genetic basis for the loss of fruiting body formation.</title>
        <authorList>
            <person name="Zaburannyi N."/>
            <person name="Bunk B."/>
            <person name="Maier J."/>
            <person name="Overmann J."/>
            <person name="Mueller R."/>
        </authorList>
    </citation>
    <scope>NUCLEOTIDE SEQUENCE [LARGE SCALE GENOMIC DNA]</scope>
    <source>
        <strain evidence="6 7">Cm c5</strain>
    </source>
</reference>
<keyword evidence="3 4" id="KW-0170">Cobalt</keyword>
<dbReference type="Pfam" id="PF07687">
    <property type="entry name" value="M20_dimer"/>
    <property type="match status" value="1"/>
</dbReference>
<evidence type="ECO:0000256" key="2">
    <source>
        <dbReference type="ARBA" id="ARBA00022801"/>
    </source>
</evidence>
<dbReference type="UniPathway" id="UPA00068"/>
<dbReference type="SUPFAM" id="SSF55031">
    <property type="entry name" value="Bacterial exopeptidase dimerisation domain"/>
    <property type="match status" value="1"/>
</dbReference>
<evidence type="ECO:0000313" key="6">
    <source>
        <dbReference type="EMBL" id="AKT40154.1"/>
    </source>
</evidence>
<dbReference type="Proteomes" id="UP000067626">
    <property type="component" value="Chromosome"/>
</dbReference>
<comment type="similarity">
    <text evidence="4">Belongs to the peptidase M20A family. N-acetylcitrulline deacetylase subfamily.</text>
</comment>
<dbReference type="RefSeq" id="WP_050432130.1">
    <property type="nucleotide sequence ID" value="NZ_CP012159.1"/>
</dbReference>
<dbReference type="GO" id="GO:0043909">
    <property type="term" value="F:N-acetylcitrulline deacetylase activity"/>
    <property type="evidence" value="ECO:0007669"/>
    <property type="project" value="RHEA"/>
</dbReference>
<evidence type="ECO:0000256" key="4">
    <source>
        <dbReference type="HAMAP-Rule" id="MF_02236"/>
    </source>
</evidence>
<gene>
    <name evidence="6" type="primary">argE</name>
    <name evidence="4" type="synonym">argE'</name>
    <name evidence="6" type="ORF">CMC5_043070</name>
</gene>
<dbReference type="InterPro" id="IPR043697">
    <property type="entry name" value="ACDase_ArgE'-like"/>
</dbReference>
<protein>
    <recommendedName>
        <fullName evidence="4">N-acetyl-L-citrulline deacetylase</fullName>
        <shortName evidence="4">ACDase</shortName>
        <shortName evidence="4">Acetylcitrulline deacetylase</shortName>
        <ecNumber evidence="4">3.5.1.-</ecNumber>
    </recommendedName>
</protein>
<evidence type="ECO:0000259" key="5">
    <source>
        <dbReference type="Pfam" id="PF07687"/>
    </source>
</evidence>
<keyword evidence="4" id="KW-0055">Arginine biosynthesis</keyword>
<feature type="domain" description="Peptidase M20 dimerisation" evidence="5">
    <location>
        <begin position="170"/>
        <end position="278"/>
    </location>
</feature>
<feature type="binding site" evidence="4">
    <location>
        <position position="79"/>
    </location>
    <ligand>
        <name>Co(2+)</name>
        <dbReference type="ChEBI" id="CHEBI:48828"/>
    </ligand>
</feature>
<comment type="cofactor">
    <cofactor evidence="4">
        <name>Co(2+)</name>
        <dbReference type="ChEBI" id="CHEBI:48828"/>
    </cofactor>
    <text evidence="4">Binds 1 Co(2+) ion per subunit.</text>
</comment>
<sequence length="377" mass="38694">MSEGAVGVTDDAVARVLGHLERLVGFDTRNPPRAIDGGGLFAYLREALPGFQVEVQDLGEGCVWLLARRGSPRVLFNVHVDTVPADPGWTRDPLRLAVEGDRAVGLGACDIKGAAAALLVAAAETDGDAAFLFSSDEEAGTSRCIRDFTARHRFDEVIVGEPTSCKAVLAHRGIGTATASFRGVGGHASSARALHDSAVHEAVRWAGKALEEAERSERAAAEGGAFGGLVGLRLNLGIIEGGLKSNMIAAQASVRFGVRPPPSRHPAAVIDALAALAPDPSRITVTKGFLAPPLPADGEAGLARGKALAARHGLTEGAAVDFWTEAALFSEGGAAAVVFGPGDIQQAHTAGEFVPLADLAAALATYKRMLAGAGGPS</sequence>
<dbReference type="PANTHER" id="PTHR43808">
    <property type="entry name" value="ACETYLORNITHINE DEACETYLASE"/>
    <property type="match status" value="1"/>
</dbReference>
<evidence type="ECO:0000313" key="7">
    <source>
        <dbReference type="Proteomes" id="UP000067626"/>
    </source>
</evidence>
<comment type="catalytic activity">
    <reaction evidence="4">
        <text>N(2)-acetyl-L-citrulline + H2O = L-citrulline + acetate</text>
        <dbReference type="Rhea" id="RHEA:61092"/>
        <dbReference type="ChEBI" id="CHEBI:15377"/>
        <dbReference type="ChEBI" id="CHEBI:30089"/>
        <dbReference type="ChEBI" id="CHEBI:57743"/>
        <dbReference type="ChEBI" id="CHEBI:58765"/>
    </reaction>
</comment>
<dbReference type="EMBL" id="CP012159">
    <property type="protein sequence ID" value="AKT40154.1"/>
    <property type="molecule type" value="Genomic_DNA"/>
</dbReference>
<dbReference type="PANTHER" id="PTHR43808:SF31">
    <property type="entry name" value="N-ACETYL-L-CITRULLINE DEACETYLASE"/>
    <property type="match status" value="1"/>
</dbReference>
<dbReference type="KEGG" id="ccro:CMC5_043070"/>
<dbReference type="EC" id="3.5.1.-" evidence="4"/>
<dbReference type="GO" id="GO:0006526">
    <property type="term" value="P:L-arginine biosynthetic process"/>
    <property type="evidence" value="ECO:0007669"/>
    <property type="project" value="UniProtKB-UniRule"/>
</dbReference>
<dbReference type="GO" id="GO:0050897">
    <property type="term" value="F:cobalt ion binding"/>
    <property type="evidence" value="ECO:0007669"/>
    <property type="project" value="UniProtKB-UniRule"/>
</dbReference>
<keyword evidence="2 4" id="KW-0378">Hydrolase</keyword>
<keyword evidence="7" id="KW-1185">Reference proteome</keyword>
<dbReference type="HAMAP" id="MF_02236">
    <property type="entry name" value="ACDase"/>
    <property type="match status" value="1"/>
</dbReference>
<comment type="pathway">
    <text evidence="4">Amino-acid biosynthesis; L-arginine biosynthesis.</text>
</comment>
<dbReference type="InterPro" id="IPR036264">
    <property type="entry name" value="Bact_exopeptidase_dim_dom"/>
</dbReference>
<evidence type="ECO:0000256" key="1">
    <source>
        <dbReference type="ARBA" id="ARBA00022723"/>
    </source>
</evidence>
<dbReference type="Gene3D" id="3.40.630.10">
    <property type="entry name" value="Zn peptidases"/>
    <property type="match status" value="1"/>
</dbReference>
<dbReference type="InterPro" id="IPR050072">
    <property type="entry name" value="Peptidase_M20A"/>
</dbReference>